<gene>
    <name evidence="2" type="ORF">HAX54_023685</name>
</gene>
<dbReference type="EMBL" id="JACEIK010002879">
    <property type="protein sequence ID" value="MCD9639277.1"/>
    <property type="molecule type" value="Genomic_DNA"/>
</dbReference>
<feature type="non-terminal residue" evidence="2">
    <location>
        <position position="1"/>
    </location>
</feature>
<evidence type="ECO:0000256" key="1">
    <source>
        <dbReference type="SAM" id="MobiDB-lite"/>
    </source>
</evidence>
<feature type="region of interest" description="Disordered" evidence="1">
    <location>
        <begin position="1"/>
        <end position="26"/>
    </location>
</feature>
<evidence type="ECO:0000313" key="2">
    <source>
        <dbReference type="EMBL" id="MCD9639277.1"/>
    </source>
</evidence>
<protein>
    <submittedName>
        <fullName evidence="2">Uncharacterized protein</fullName>
    </submittedName>
</protein>
<accession>A0ABS8UYT5</accession>
<organism evidence="2 3">
    <name type="scientific">Datura stramonium</name>
    <name type="common">Jimsonweed</name>
    <name type="synonym">Common thornapple</name>
    <dbReference type="NCBI Taxonomy" id="4076"/>
    <lineage>
        <taxon>Eukaryota</taxon>
        <taxon>Viridiplantae</taxon>
        <taxon>Streptophyta</taxon>
        <taxon>Embryophyta</taxon>
        <taxon>Tracheophyta</taxon>
        <taxon>Spermatophyta</taxon>
        <taxon>Magnoliopsida</taxon>
        <taxon>eudicotyledons</taxon>
        <taxon>Gunneridae</taxon>
        <taxon>Pentapetalae</taxon>
        <taxon>asterids</taxon>
        <taxon>lamiids</taxon>
        <taxon>Solanales</taxon>
        <taxon>Solanaceae</taxon>
        <taxon>Solanoideae</taxon>
        <taxon>Datureae</taxon>
        <taxon>Datura</taxon>
    </lineage>
</organism>
<sequence>VPDSGEVLSSCDVSHHVSSPSADILTRNAVGDAVVSGTQPTILVDDGVLTNTQPTILVDDEVVTNTHPSRDSSIEHISDDGDIETSPDDEAVESQRTNAPHPNVFSFIDPQGI</sequence>
<comment type="caution">
    <text evidence="2">The sequence shown here is derived from an EMBL/GenBank/DDBJ whole genome shotgun (WGS) entry which is preliminary data.</text>
</comment>
<feature type="compositionally biased region" description="Acidic residues" evidence="1">
    <location>
        <begin position="80"/>
        <end position="92"/>
    </location>
</feature>
<feature type="region of interest" description="Disordered" evidence="1">
    <location>
        <begin position="60"/>
        <end position="113"/>
    </location>
</feature>
<feature type="compositionally biased region" description="Basic and acidic residues" evidence="1">
    <location>
        <begin position="68"/>
        <end position="79"/>
    </location>
</feature>
<name>A0ABS8UYT5_DATST</name>
<dbReference type="Proteomes" id="UP000823775">
    <property type="component" value="Unassembled WGS sequence"/>
</dbReference>
<keyword evidence="3" id="KW-1185">Reference proteome</keyword>
<proteinExistence type="predicted"/>
<reference evidence="2 3" key="1">
    <citation type="journal article" date="2021" name="BMC Genomics">
        <title>Datura genome reveals duplications of psychoactive alkaloid biosynthetic genes and high mutation rate following tissue culture.</title>
        <authorList>
            <person name="Rajewski A."/>
            <person name="Carter-House D."/>
            <person name="Stajich J."/>
            <person name="Litt A."/>
        </authorList>
    </citation>
    <scope>NUCLEOTIDE SEQUENCE [LARGE SCALE GENOMIC DNA]</scope>
    <source>
        <strain evidence="2">AR-01</strain>
    </source>
</reference>
<evidence type="ECO:0000313" key="3">
    <source>
        <dbReference type="Proteomes" id="UP000823775"/>
    </source>
</evidence>